<evidence type="ECO:0000256" key="2">
    <source>
        <dbReference type="ARBA" id="ARBA00023125"/>
    </source>
</evidence>
<dbReference type="EMBL" id="BAABGN010000002">
    <property type="protein sequence ID" value="GAA4418483.1"/>
    <property type="molecule type" value="Genomic_DNA"/>
</dbReference>
<feature type="DNA-binding region" description="H-T-H motif" evidence="4">
    <location>
        <begin position="23"/>
        <end position="42"/>
    </location>
</feature>
<accession>A0ABP8KX69</accession>
<gene>
    <name evidence="6" type="ORF">GCM10023169_08110</name>
</gene>
<evidence type="ECO:0000256" key="3">
    <source>
        <dbReference type="ARBA" id="ARBA00023163"/>
    </source>
</evidence>
<keyword evidence="1" id="KW-0805">Transcription regulation</keyword>
<feature type="domain" description="HTH tetR-type" evidence="5">
    <location>
        <begin position="1"/>
        <end position="60"/>
    </location>
</feature>
<keyword evidence="7" id="KW-1185">Reference proteome</keyword>
<dbReference type="PANTHER" id="PTHR30055">
    <property type="entry name" value="HTH-TYPE TRANSCRIPTIONAL REGULATOR RUTR"/>
    <property type="match status" value="1"/>
</dbReference>
<dbReference type="Pfam" id="PF00440">
    <property type="entry name" value="TetR_N"/>
    <property type="match status" value="1"/>
</dbReference>
<dbReference type="PRINTS" id="PR00455">
    <property type="entry name" value="HTHTETR"/>
</dbReference>
<dbReference type="InterPro" id="IPR009057">
    <property type="entry name" value="Homeodomain-like_sf"/>
</dbReference>
<comment type="caution">
    <text evidence="6">The sequence shown here is derived from an EMBL/GenBank/DDBJ whole genome shotgun (WGS) entry which is preliminary data.</text>
</comment>
<dbReference type="Gene3D" id="1.10.357.10">
    <property type="entry name" value="Tetracycline Repressor, domain 2"/>
    <property type="match status" value="1"/>
</dbReference>
<dbReference type="SUPFAM" id="SSF46689">
    <property type="entry name" value="Homeodomain-like"/>
    <property type="match status" value="1"/>
</dbReference>
<evidence type="ECO:0000313" key="7">
    <source>
        <dbReference type="Proteomes" id="UP001500622"/>
    </source>
</evidence>
<proteinExistence type="predicted"/>
<dbReference type="RefSeq" id="WP_345215196.1">
    <property type="nucleotide sequence ID" value="NZ_BAABGN010000002.1"/>
</dbReference>
<evidence type="ECO:0000313" key="6">
    <source>
        <dbReference type="EMBL" id="GAA4418483.1"/>
    </source>
</evidence>
<dbReference type="InterPro" id="IPR050109">
    <property type="entry name" value="HTH-type_TetR-like_transc_reg"/>
</dbReference>
<keyword evidence="3" id="KW-0804">Transcription</keyword>
<organism evidence="6 7">
    <name type="scientific">Georgenia halophila</name>
    <dbReference type="NCBI Taxonomy" id="620889"/>
    <lineage>
        <taxon>Bacteria</taxon>
        <taxon>Bacillati</taxon>
        <taxon>Actinomycetota</taxon>
        <taxon>Actinomycetes</taxon>
        <taxon>Micrococcales</taxon>
        <taxon>Bogoriellaceae</taxon>
        <taxon>Georgenia</taxon>
    </lineage>
</organism>
<sequence length="204" mass="22445">MANRERILEYAERVFALEGLEVSLHRLAEDLSMGIGTVYRHFPTREDLLLGLYHRFQERVDEAGEALADVADPYERVVAFIDQVVQFSLDVPIARAVGVRVQRVFPEQVRVSASVPAITGAVEAAKAAGQIREDVDVTDVAALAGMLADLVWVRDPQRSVLIPRVRALVLDALRPQGAPRPALPAAPVSVEELTQLAHRNRMGP</sequence>
<protein>
    <submittedName>
        <fullName evidence="6">TetR/AcrR family transcriptional regulator</fullName>
    </submittedName>
</protein>
<dbReference type="PROSITE" id="PS50977">
    <property type="entry name" value="HTH_TETR_2"/>
    <property type="match status" value="1"/>
</dbReference>
<reference evidence="7" key="1">
    <citation type="journal article" date="2019" name="Int. J. Syst. Evol. Microbiol.">
        <title>The Global Catalogue of Microorganisms (GCM) 10K type strain sequencing project: providing services to taxonomists for standard genome sequencing and annotation.</title>
        <authorList>
            <consortium name="The Broad Institute Genomics Platform"/>
            <consortium name="The Broad Institute Genome Sequencing Center for Infectious Disease"/>
            <person name="Wu L."/>
            <person name="Ma J."/>
        </authorList>
    </citation>
    <scope>NUCLEOTIDE SEQUENCE [LARGE SCALE GENOMIC DNA]</scope>
    <source>
        <strain evidence="7">JCM 17810</strain>
    </source>
</reference>
<dbReference type="InterPro" id="IPR036271">
    <property type="entry name" value="Tet_transcr_reg_TetR-rel_C_sf"/>
</dbReference>
<dbReference type="Proteomes" id="UP001500622">
    <property type="component" value="Unassembled WGS sequence"/>
</dbReference>
<dbReference type="InterPro" id="IPR001647">
    <property type="entry name" value="HTH_TetR"/>
</dbReference>
<dbReference type="PANTHER" id="PTHR30055:SF234">
    <property type="entry name" value="HTH-TYPE TRANSCRIPTIONAL REGULATOR BETI"/>
    <property type="match status" value="1"/>
</dbReference>
<evidence type="ECO:0000256" key="4">
    <source>
        <dbReference type="PROSITE-ProRule" id="PRU00335"/>
    </source>
</evidence>
<dbReference type="SUPFAM" id="SSF48498">
    <property type="entry name" value="Tetracyclin repressor-like, C-terminal domain"/>
    <property type="match status" value="1"/>
</dbReference>
<keyword evidence="2 4" id="KW-0238">DNA-binding</keyword>
<evidence type="ECO:0000259" key="5">
    <source>
        <dbReference type="PROSITE" id="PS50977"/>
    </source>
</evidence>
<evidence type="ECO:0000256" key="1">
    <source>
        <dbReference type="ARBA" id="ARBA00023015"/>
    </source>
</evidence>
<name>A0ABP8KX69_9MICO</name>